<evidence type="ECO:0000313" key="2">
    <source>
        <dbReference type="Proteomes" id="UP000660021"/>
    </source>
</evidence>
<dbReference type="RefSeq" id="WP_186963320.1">
    <property type="nucleotide sequence ID" value="NZ_JACOPR010000003.1"/>
</dbReference>
<accession>A0ABR7HSH2</accession>
<keyword evidence="2" id="KW-1185">Reference proteome</keyword>
<sequence length="142" mass="16129">MKKSRRPLILVLILLAVLALVLLLRPRRLSDVLPDGGQEITFCKVLLLSGSAEIGELACSPEQIQALEEELPQTWVRWVSLWDGGFRAYDERAYHLVLATENTSYSMILSDRGELVCGRTVYRTCFDDDLFRLIQSWTADQA</sequence>
<gene>
    <name evidence="1" type="ORF">H8S34_06060</name>
</gene>
<dbReference type="Proteomes" id="UP000660021">
    <property type="component" value="Unassembled WGS sequence"/>
</dbReference>
<evidence type="ECO:0000313" key="1">
    <source>
        <dbReference type="EMBL" id="MBC5730396.1"/>
    </source>
</evidence>
<comment type="caution">
    <text evidence="1">The sequence shown here is derived from an EMBL/GenBank/DDBJ whole genome shotgun (WGS) entry which is preliminary data.</text>
</comment>
<organism evidence="1 2">
    <name type="scientific">Pseudoflavonifractor hominis</name>
    <dbReference type="NCBI Taxonomy" id="2763059"/>
    <lineage>
        <taxon>Bacteria</taxon>
        <taxon>Bacillati</taxon>
        <taxon>Bacillota</taxon>
        <taxon>Clostridia</taxon>
        <taxon>Eubacteriales</taxon>
        <taxon>Oscillospiraceae</taxon>
        <taxon>Pseudoflavonifractor</taxon>
    </lineage>
</organism>
<dbReference type="EMBL" id="JACOPR010000003">
    <property type="protein sequence ID" value="MBC5730396.1"/>
    <property type="molecule type" value="Genomic_DNA"/>
</dbReference>
<protein>
    <submittedName>
        <fullName evidence="1">Uncharacterized protein</fullName>
    </submittedName>
</protein>
<proteinExistence type="predicted"/>
<name>A0ABR7HSH2_9FIRM</name>
<reference evidence="1 2" key="1">
    <citation type="submission" date="2020-08" db="EMBL/GenBank/DDBJ databases">
        <title>Genome public.</title>
        <authorList>
            <person name="Liu C."/>
            <person name="Sun Q."/>
        </authorList>
    </citation>
    <scope>NUCLEOTIDE SEQUENCE [LARGE SCALE GENOMIC DNA]</scope>
    <source>
        <strain evidence="1 2">New-38</strain>
    </source>
</reference>